<dbReference type="AlphaFoldDB" id="R4T0W4"/>
<dbReference type="KEGG" id="aoi:AORI_1740"/>
<gene>
    <name evidence="2" type="ORF">AORI_1740</name>
</gene>
<keyword evidence="3" id="KW-1185">Reference proteome</keyword>
<dbReference type="EMBL" id="CP003410">
    <property type="protein sequence ID" value="AGM04328.1"/>
    <property type="molecule type" value="Genomic_DNA"/>
</dbReference>
<evidence type="ECO:0000256" key="1">
    <source>
        <dbReference type="SAM" id="MobiDB-lite"/>
    </source>
</evidence>
<dbReference type="Proteomes" id="UP000013968">
    <property type="component" value="Chromosome"/>
</dbReference>
<feature type="region of interest" description="Disordered" evidence="1">
    <location>
        <begin position="1"/>
        <end position="25"/>
    </location>
</feature>
<dbReference type="PATRIC" id="fig|1156913.3.peg.1781"/>
<sequence length="78" mass="8849">MTETAPRSLRTHGPVPPDVGMAVKDLDLPKPSHLRAGYPGEVRPFRLKTDLGSQWYARYRYFGRPALQRRRACHSCVG</sequence>
<name>R4T0W4_9PSEU</name>
<evidence type="ECO:0000313" key="3">
    <source>
        <dbReference type="Proteomes" id="UP000013968"/>
    </source>
</evidence>
<proteinExistence type="predicted"/>
<evidence type="ECO:0000313" key="2">
    <source>
        <dbReference type="EMBL" id="AGM04328.1"/>
    </source>
</evidence>
<organism evidence="2 3">
    <name type="scientific">Amycolatopsis keratiniphila</name>
    <dbReference type="NCBI Taxonomy" id="129921"/>
    <lineage>
        <taxon>Bacteria</taxon>
        <taxon>Bacillati</taxon>
        <taxon>Actinomycetota</taxon>
        <taxon>Actinomycetes</taxon>
        <taxon>Pseudonocardiales</taxon>
        <taxon>Pseudonocardiaceae</taxon>
        <taxon>Amycolatopsis</taxon>
        <taxon>Amycolatopsis japonica group</taxon>
    </lineage>
</organism>
<accession>R4T0W4</accession>
<protein>
    <submittedName>
        <fullName evidence="2">Uncharacterized protein</fullName>
    </submittedName>
</protein>
<dbReference type="HOGENOM" id="CLU_2614210_0_0_11"/>
<reference evidence="2 3" key="1">
    <citation type="journal article" date="2013" name="BMC Genomics">
        <title>ContigScape: a Cytoscape plugin facilitating microbial genome gap closing.</title>
        <authorList>
            <person name="Tang B."/>
            <person name="Wang Q."/>
            <person name="Yang M."/>
            <person name="Xie F."/>
            <person name="Zhu Y."/>
            <person name="Zhuo Y."/>
            <person name="Wang S."/>
            <person name="Gao H."/>
            <person name="Ding X."/>
            <person name="Zhang L."/>
            <person name="Zhao G."/>
            <person name="Zheng H."/>
        </authorList>
    </citation>
    <scope>NUCLEOTIDE SEQUENCE [LARGE SCALE GENOMIC DNA]</scope>
    <source>
        <strain evidence="2 3">HCCB10007</strain>
    </source>
</reference>